<feature type="region of interest" description="Disordered" evidence="1">
    <location>
        <begin position="30"/>
        <end position="65"/>
    </location>
</feature>
<protein>
    <submittedName>
        <fullName evidence="2">Uncharacterized protein</fullName>
    </submittedName>
</protein>
<proteinExistence type="predicted"/>
<dbReference type="AlphaFoldDB" id="A0A6C0D4I0"/>
<evidence type="ECO:0000313" key="2">
    <source>
        <dbReference type="EMBL" id="QHT10615.1"/>
    </source>
</evidence>
<dbReference type="EMBL" id="MN739523">
    <property type="protein sequence ID" value="QHT10615.1"/>
    <property type="molecule type" value="Genomic_DNA"/>
</dbReference>
<sequence>MFHLYIMIAMKRKAATLKLSNQKNALGLGFSLNNPRRVGGHTGSPQTQTPHRGTGVVGHGSSLRPGTQTKSQYICADAFNIPHVSVKNTHGYLSTKNKWLNRGYPYTVVKDCTPPSYDMHLHKIKGNAAKHSTAQTNNGNCPCSTKSNIGNYQKDILKMNYTIYYSSNIFKKECIPLPADKAHYPPQNVKANTLCAHPVTIKEFIEIQKSKC</sequence>
<evidence type="ECO:0000256" key="1">
    <source>
        <dbReference type="SAM" id="MobiDB-lite"/>
    </source>
</evidence>
<accession>A0A6C0D4I0</accession>
<name>A0A6C0D4I0_9ZZZZ</name>
<organism evidence="2">
    <name type="scientific">viral metagenome</name>
    <dbReference type="NCBI Taxonomy" id="1070528"/>
    <lineage>
        <taxon>unclassified sequences</taxon>
        <taxon>metagenomes</taxon>
        <taxon>organismal metagenomes</taxon>
    </lineage>
</organism>
<reference evidence="2" key="1">
    <citation type="journal article" date="2020" name="Nature">
        <title>Giant virus diversity and host interactions through global metagenomics.</title>
        <authorList>
            <person name="Schulz F."/>
            <person name="Roux S."/>
            <person name="Paez-Espino D."/>
            <person name="Jungbluth S."/>
            <person name="Walsh D.A."/>
            <person name="Denef V.J."/>
            <person name="McMahon K.D."/>
            <person name="Konstantinidis K.T."/>
            <person name="Eloe-Fadrosh E.A."/>
            <person name="Kyrpides N.C."/>
            <person name="Woyke T."/>
        </authorList>
    </citation>
    <scope>NUCLEOTIDE SEQUENCE</scope>
    <source>
        <strain evidence="2">GVMAG-M-3300023174-107</strain>
    </source>
</reference>